<comment type="PTM">
    <text evidence="4">Autoproteolytically processed. The inactive tetrameric zymogen termed p46 autoprocesses to a smaller form termed p41, which is active only during spore germination.</text>
</comment>
<comment type="caution">
    <text evidence="5">The sequence shown here is derived from an EMBL/GenBank/DDBJ whole genome shotgun (WGS) entry which is preliminary data.</text>
</comment>
<dbReference type="Gene3D" id="3.40.50.1450">
    <property type="entry name" value="HybD-like"/>
    <property type="match status" value="1"/>
</dbReference>
<keyword evidence="2 4" id="KW-0378">Hydrolase</keyword>
<feature type="propeptide" id="PRO_5044919095" evidence="4">
    <location>
        <begin position="1"/>
        <end position="10"/>
    </location>
</feature>
<comment type="subunit">
    <text evidence="4">Homotetramer.</text>
</comment>
<evidence type="ECO:0000256" key="3">
    <source>
        <dbReference type="ARBA" id="ARBA00023145"/>
    </source>
</evidence>
<organism evidence="5 6">
    <name type="scientific">Solibacillus kalamii</name>
    <dbReference type="NCBI Taxonomy" id="1748298"/>
    <lineage>
        <taxon>Bacteria</taxon>
        <taxon>Bacillati</taxon>
        <taxon>Bacillota</taxon>
        <taxon>Bacilli</taxon>
        <taxon>Bacillales</taxon>
        <taxon>Caryophanaceae</taxon>
        <taxon>Solibacillus</taxon>
    </lineage>
</organism>
<evidence type="ECO:0000256" key="1">
    <source>
        <dbReference type="ARBA" id="ARBA00022670"/>
    </source>
</evidence>
<name>A0ABX3ZKH9_9BACL</name>
<evidence type="ECO:0000313" key="6">
    <source>
        <dbReference type="Proteomes" id="UP000196594"/>
    </source>
</evidence>
<sequence length="344" mass="38494">MKKIDWNRTDLIDETAEVVQHQTKQQKETLEHERGIHMEESQQNRVKITKVEVNATGEERISKKQGTYITLSIPTLTSEDRHGFEQMQESLIHYLHDLHKDVKITADSKILVIGLGNKTITPDAIGPYTIDAMHKKQSELDSPKFILYAPGVTGQTGFETSDYIHALAEKIKPALVIIVDALATSGSARLCRTIQLTDTGIHPGGGVGNHRKEISKEVLGVPVTAIGVPTVVEAPILIADAIDVAFRSIAAKIQERDKPSGKLSVTSWTPVNEEVDLTKVEPIFGQWATWPTEDRRQLFEEVFSTHPERLMVTPKEVDFWLSQYAFLLGEGLFKWLEEKQKAGN</sequence>
<evidence type="ECO:0000256" key="4">
    <source>
        <dbReference type="HAMAP-Rule" id="MF_00626"/>
    </source>
</evidence>
<accession>A0ABX3ZKH9</accession>
<dbReference type="SUPFAM" id="SSF53163">
    <property type="entry name" value="HybD-like"/>
    <property type="match status" value="1"/>
</dbReference>
<dbReference type="NCBIfam" id="TIGR01441">
    <property type="entry name" value="GPR"/>
    <property type="match status" value="1"/>
</dbReference>
<dbReference type="EC" id="3.4.24.78" evidence="4"/>
<gene>
    <name evidence="4" type="primary">gpr</name>
    <name evidence="5" type="ORF">CBM15_05065</name>
</gene>
<dbReference type="EMBL" id="NHNT01000002">
    <property type="protein sequence ID" value="OUZ39880.1"/>
    <property type="molecule type" value="Genomic_DNA"/>
</dbReference>
<dbReference type="Proteomes" id="UP000196594">
    <property type="component" value="Unassembled WGS sequence"/>
</dbReference>
<proteinExistence type="inferred from homology"/>
<dbReference type="RefSeq" id="WP_087615987.1">
    <property type="nucleotide sequence ID" value="NZ_JAFBEY010000001.1"/>
</dbReference>
<keyword evidence="3 4" id="KW-0865">Zymogen</keyword>
<evidence type="ECO:0000256" key="2">
    <source>
        <dbReference type="ARBA" id="ARBA00022801"/>
    </source>
</evidence>
<dbReference type="Pfam" id="PF03418">
    <property type="entry name" value="Peptidase_A25"/>
    <property type="match status" value="1"/>
</dbReference>
<comment type="catalytic activity">
    <reaction evidence="4">
        <text>Endopeptidase action with P4 Glu or Asp, P1 preferably Glu &gt; Asp, P1' hydrophobic and P2' Ala.</text>
        <dbReference type="EC" id="3.4.24.78"/>
    </reaction>
</comment>
<reference evidence="5 6" key="1">
    <citation type="journal article" date="2017" name="Int. J. Syst. Evol. Microbiol.">
        <title>Solibacillus kalamii sp. nov., isolated from a high-efficiency particulate arrestance filter system used in the International Space Station.</title>
        <authorList>
            <person name="Checinska Sielaff A."/>
            <person name="Kumar R.M."/>
            <person name="Pal D."/>
            <person name="Mayilraj S."/>
            <person name="Venkateswaran K."/>
        </authorList>
    </citation>
    <scope>NUCLEOTIDE SEQUENCE [LARGE SCALE GENOMIC DNA]</scope>
    <source>
        <strain evidence="5 6">ISSFR-015</strain>
    </source>
</reference>
<dbReference type="PIRSF" id="PIRSF019549">
    <property type="entry name" value="Peptidase_A25"/>
    <property type="match status" value="1"/>
</dbReference>
<comment type="similarity">
    <text evidence="4">Belongs to the peptidase A25 family.</text>
</comment>
<keyword evidence="6" id="KW-1185">Reference proteome</keyword>
<dbReference type="InterPro" id="IPR023430">
    <property type="entry name" value="Pept_HybD-like_dom_sf"/>
</dbReference>
<feature type="chain" id="PRO_5044919094" description="Germination protease" evidence="4">
    <location>
        <begin position="11"/>
        <end position="344"/>
    </location>
</feature>
<dbReference type="HAMAP" id="MF_00626">
    <property type="entry name" value="Germination_prot"/>
    <property type="match status" value="1"/>
</dbReference>
<keyword evidence="1 4" id="KW-0645">Protease</keyword>
<protein>
    <recommendedName>
        <fullName evidence="4">Germination protease</fullName>
        <ecNumber evidence="4">3.4.24.78</ecNumber>
    </recommendedName>
    <alternativeName>
        <fullName evidence="4">GPR endopeptidase</fullName>
    </alternativeName>
    <alternativeName>
        <fullName evidence="4">Germination proteinase</fullName>
    </alternativeName>
    <alternativeName>
        <fullName evidence="4">Spore protease</fullName>
    </alternativeName>
</protein>
<dbReference type="InterPro" id="IPR005080">
    <property type="entry name" value="Peptidase_A25"/>
</dbReference>
<comment type="function">
    <text evidence="4">Initiates the rapid degradation of small, acid-soluble proteins during spore germination.</text>
</comment>
<evidence type="ECO:0000313" key="5">
    <source>
        <dbReference type="EMBL" id="OUZ39880.1"/>
    </source>
</evidence>